<evidence type="ECO:0000256" key="5">
    <source>
        <dbReference type="ARBA" id="ARBA00022676"/>
    </source>
</evidence>
<dbReference type="RefSeq" id="WP_074642253.1">
    <property type="nucleotide sequence ID" value="NZ_FNBL01000002.1"/>
</dbReference>
<feature type="domain" description="Starch synthase catalytic" evidence="10">
    <location>
        <begin position="3"/>
        <end position="237"/>
    </location>
</feature>
<gene>
    <name evidence="8" type="primary">glgA</name>
    <name evidence="11" type="ORF">SAMN04488117_102415</name>
</gene>
<dbReference type="InterPro" id="IPR011835">
    <property type="entry name" value="GS/SS"/>
</dbReference>
<evidence type="ECO:0000256" key="1">
    <source>
        <dbReference type="ARBA" id="ARBA00001478"/>
    </source>
</evidence>
<dbReference type="Pfam" id="PF08323">
    <property type="entry name" value="Glyco_transf_5"/>
    <property type="match status" value="1"/>
</dbReference>
<dbReference type="InterPro" id="IPR013534">
    <property type="entry name" value="Starch_synth_cat_dom"/>
</dbReference>
<protein>
    <recommendedName>
        <fullName evidence="8">Glycogen synthase</fullName>
        <ecNumber evidence="8">2.4.1.21</ecNumber>
    </recommendedName>
    <alternativeName>
        <fullName evidence="8">Starch [bacterial glycogen] synthase</fullName>
    </alternativeName>
</protein>
<evidence type="ECO:0000313" key="11">
    <source>
        <dbReference type="EMBL" id="SDF14727.1"/>
    </source>
</evidence>
<evidence type="ECO:0000256" key="6">
    <source>
        <dbReference type="ARBA" id="ARBA00022679"/>
    </source>
</evidence>
<evidence type="ECO:0000256" key="2">
    <source>
        <dbReference type="ARBA" id="ARBA00002764"/>
    </source>
</evidence>
<dbReference type="GO" id="GO:0004373">
    <property type="term" value="F:alpha-1,4-glucan glucosyltransferase (UDP-glucose donor) activity"/>
    <property type="evidence" value="ECO:0007669"/>
    <property type="project" value="InterPro"/>
</dbReference>
<evidence type="ECO:0000256" key="7">
    <source>
        <dbReference type="ARBA" id="ARBA00023056"/>
    </source>
</evidence>
<dbReference type="GO" id="GO:0005829">
    <property type="term" value="C:cytosol"/>
    <property type="evidence" value="ECO:0007669"/>
    <property type="project" value="TreeGrafter"/>
</dbReference>
<evidence type="ECO:0000256" key="3">
    <source>
        <dbReference type="ARBA" id="ARBA00004964"/>
    </source>
</evidence>
<organism evidence="11 12">
    <name type="scientific">Celeribacter baekdonensis</name>
    <dbReference type="NCBI Taxonomy" id="875171"/>
    <lineage>
        <taxon>Bacteria</taxon>
        <taxon>Pseudomonadati</taxon>
        <taxon>Pseudomonadota</taxon>
        <taxon>Alphaproteobacteria</taxon>
        <taxon>Rhodobacterales</taxon>
        <taxon>Roseobacteraceae</taxon>
        <taxon>Celeribacter</taxon>
    </lineage>
</organism>
<evidence type="ECO:0000313" key="12">
    <source>
        <dbReference type="Proteomes" id="UP000182284"/>
    </source>
</evidence>
<dbReference type="EC" id="2.4.1.21" evidence="8"/>
<evidence type="ECO:0000256" key="4">
    <source>
        <dbReference type="ARBA" id="ARBA00010281"/>
    </source>
</evidence>
<dbReference type="OrthoDB" id="9808590at2"/>
<comment type="catalytic activity">
    <reaction evidence="1 8">
        <text>[(1-&gt;4)-alpha-D-glucosyl](n) + ADP-alpha-D-glucose = [(1-&gt;4)-alpha-D-glucosyl](n+1) + ADP + H(+)</text>
        <dbReference type="Rhea" id="RHEA:18189"/>
        <dbReference type="Rhea" id="RHEA-COMP:9584"/>
        <dbReference type="Rhea" id="RHEA-COMP:9587"/>
        <dbReference type="ChEBI" id="CHEBI:15378"/>
        <dbReference type="ChEBI" id="CHEBI:15444"/>
        <dbReference type="ChEBI" id="CHEBI:57498"/>
        <dbReference type="ChEBI" id="CHEBI:456216"/>
        <dbReference type="EC" id="2.4.1.21"/>
    </reaction>
</comment>
<accession>A0A1G7IPU3</accession>
<evidence type="ECO:0000259" key="10">
    <source>
        <dbReference type="Pfam" id="PF08323"/>
    </source>
</evidence>
<dbReference type="GO" id="GO:0005978">
    <property type="term" value="P:glycogen biosynthetic process"/>
    <property type="evidence" value="ECO:0007669"/>
    <property type="project" value="UniProtKB-UniRule"/>
</dbReference>
<dbReference type="AlphaFoldDB" id="A0A1G7IPU3"/>
<keyword evidence="6 8" id="KW-0808">Transferase</keyword>
<feature type="domain" description="Glycosyl transferase family 1" evidence="9">
    <location>
        <begin position="283"/>
        <end position="438"/>
    </location>
</feature>
<keyword evidence="5 8" id="KW-0328">Glycosyltransferase</keyword>
<dbReference type="CDD" id="cd03791">
    <property type="entry name" value="GT5_Glycogen_synthase_DULL1-like"/>
    <property type="match status" value="1"/>
</dbReference>
<comment type="similarity">
    <text evidence="4 8">Belongs to the glycosyltransferase 1 family. Bacterial/plant glycogen synthase subfamily.</text>
</comment>
<dbReference type="EMBL" id="FNBL01000002">
    <property type="protein sequence ID" value="SDF14727.1"/>
    <property type="molecule type" value="Genomic_DNA"/>
</dbReference>
<evidence type="ECO:0000256" key="8">
    <source>
        <dbReference type="HAMAP-Rule" id="MF_00484"/>
    </source>
</evidence>
<dbReference type="Proteomes" id="UP000182284">
    <property type="component" value="Unassembled WGS sequence"/>
</dbReference>
<dbReference type="Pfam" id="PF00534">
    <property type="entry name" value="Glycos_transf_1"/>
    <property type="match status" value="1"/>
</dbReference>
<name>A0A1G7IPU3_9RHOB</name>
<dbReference type="NCBIfam" id="TIGR02095">
    <property type="entry name" value="glgA"/>
    <property type="match status" value="1"/>
</dbReference>
<dbReference type="HAMAP" id="MF_00484">
    <property type="entry name" value="Glycogen_synth"/>
    <property type="match status" value="1"/>
</dbReference>
<dbReference type="NCBIfam" id="NF001899">
    <property type="entry name" value="PRK00654.1-2"/>
    <property type="match status" value="1"/>
</dbReference>
<reference evidence="11 12" key="1">
    <citation type="submission" date="2016-10" db="EMBL/GenBank/DDBJ databases">
        <authorList>
            <person name="de Groot N.N."/>
        </authorList>
    </citation>
    <scope>NUCLEOTIDE SEQUENCE [LARGE SCALE GENOMIC DNA]</scope>
    <source>
        <strain evidence="11 12">DSM 27375</strain>
    </source>
</reference>
<comment type="function">
    <text evidence="2 8">Synthesizes alpha-1,4-glucan chains using ADP-glucose.</text>
</comment>
<evidence type="ECO:0000259" key="9">
    <source>
        <dbReference type="Pfam" id="PF00534"/>
    </source>
</evidence>
<comment type="pathway">
    <text evidence="3 8">Glycan biosynthesis; glycogen biosynthesis.</text>
</comment>
<proteinExistence type="inferred from homology"/>
<dbReference type="SUPFAM" id="SSF53756">
    <property type="entry name" value="UDP-Glycosyltransferase/glycogen phosphorylase"/>
    <property type="match status" value="1"/>
</dbReference>
<keyword evidence="7 8" id="KW-0320">Glycogen biosynthesis</keyword>
<dbReference type="PANTHER" id="PTHR45825">
    <property type="entry name" value="GRANULE-BOUND STARCH SYNTHASE 1, CHLOROPLASTIC/AMYLOPLASTIC"/>
    <property type="match status" value="1"/>
</dbReference>
<dbReference type="PANTHER" id="PTHR45825:SF11">
    <property type="entry name" value="ALPHA AMYLASE DOMAIN-CONTAINING PROTEIN"/>
    <property type="match status" value="1"/>
</dbReference>
<dbReference type="UniPathway" id="UPA00164"/>
<feature type="binding site" evidence="8">
    <location>
        <position position="16"/>
    </location>
    <ligand>
        <name>ADP-alpha-D-glucose</name>
        <dbReference type="ChEBI" id="CHEBI:57498"/>
    </ligand>
</feature>
<sequence length="477" mass="50218">MTRVLSVTSECVPLVKTGGLADVAGALPGALAAYGVDMRTLLPGYRAVLAAQPDAAPVFDIHDFFGGSAQIRRGTLGDTVLYILDAPHLYDRDGSLYTGPGGYDWADNPQRFAALSLAAAMIAAHGIEGWTPEVLHLHDWQAGLTPVYLRELGAAERVKTLMTIHNIAFQGCCSADLIDTLGLPRPGFSPGGYEYWGQISALKAGIVGATKVSTVSPTYAAELMTGEYGMGMEGVLAARGSDFVGILNGIDEEVWSPSYKTPKGKAKFKAALRDELGLPNSGPASEGPLCVVISRLTGQKGFDLLLEALPTLLEQGGQLALLGSGDSAFESAFRDAALRHAGVAVRIGYDEAFARRLIEGGDAILVPSRFEPCGLTQMYGLRFGTLPLVSLTGGLADTVINANAAALAQGVATGIQFHPVTALALTQALNRLCALYRKPDVWTKMMDNAMAQPVGWDSSAGTYADLFETMTGAAHPK</sequence>
<dbReference type="GO" id="GO:0009011">
    <property type="term" value="F:alpha-1,4-glucan glucosyltransferase (ADP-glucose donor) activity"/>
    <property type="evidence" value="ECO:0007669"/>
    <property type="project" value="UniProtKB-UniRule"/>
</dbReference>
<dbReference type="InterPro" id="IPR001296">
    <property type="entry name" value="Glyco_trans_1"/>
</dbReference>
<dbReference type="Gene3D" id="3.40.50.2000">
    <property type="entry name" value="Glycogen Phosphorylase B"/>
    <property type="match status" value="2"/>
</dbReference>